<dbReference type="AlphaFoldDB" id="A0A553NNX6"/>
<evidence type="ECO:0000313" key="2">
    <source>
        <dbReference type="EMBL" id="TRY67141.1"/>
    </source>
</evidence>
<organism evidence="2 3">
    <name type="scientific">Tigriopus californicus</name>
    <name type="common">Marine copepod</name>
    <dbReference type="NCBI Taxonomy" id="6832"/>
    <lineage>
        <taxon>Eukaryota</taxon>
        <taxon>Metazoa</taxon>
        <taxon>Ecdysozoa</taxon>
        <taxon>Arthropoda</taxon>
        <taxon>Crustacea</taxon>
        <taxon>Multicrustacea</taxon>
        <taxon>Hexanauplia</taxon>
        <taxon>Copepoda</taxon>
        <taxon>Harpacticoida</taxon>
        <taxon>Harpacticidae</taxon>
        <taxon>Tigriopus</taxon>
    </lineage>
</organism>
<feature type="transmembrane region" description="Helical" evidence="1">
    <location>
        <begin position="101"/>
        <end position="122"/>
    </location>
</feature>
<keyword evidence="1" id="KW-0472">Membrane</keyword>
<gene>
    <name evidence="2" type="ORF">TCAL_15795</name>
</gene>
<dbReference type="EMBL" id="VCGU01000011">
    <property type="protein sequence ID" value="TRY67141.1"/>
    <property type="molecule type" value="Genomic_DNA"/>
</dbReference>
<proteinExistence type="predicted"/>
<reference evidence="2 3" key="1">
    <citation type="journal article" date="2018" name="Nat. Ecol. Evol.">
        <title>Genomic signatures of mitonuclear coevolution across populations of Tigriopus californicus.</title>
        <authorList>
            <person name="Barreto F.S."/>
            <person name="Watson E.T."/>
            <person name="Lima T.G."/>
            <person name="Willett C.S."/>
            <person name="Edmands S."/>
            <person name="Li W."/>
            <person name="Burton R.S."/>
        </authorList>
    </citation>
    <scope>NUCLEOTIDE SEQUENCE [LARGE SCALE GENOMIC DNA]</scope>
    <source>
        <strain evidence="2 3">San Diego</strain>
    </source>
</reference>
<dbReference type="Proteomes" id="UP000318571">
    <property type="component" value="Chromosome 4"/>
</dbReference>
<accession>A0A553NNX6</accession>
<evidence type="ECO:0000256" key="1">
    <source>
        <dbReference type="SAM" id="Phobius"/>
    </source>
</evidence>
<feature type="non-terminal residue" evidence="2">
    <location>
        <position position="172"/>
    </location>
</feature>
<keyword evidence="1" id="KW-0812">Transmembrane</keyword>
<evidence type="ECO:0000313" key="3">
    <source>
        <dbReference type="Proteomes" id="UP000318571"/>
    </source>
</evidence>
<sequence length="172" mass="19607">MKVSITKHLNFEFFKMGSPLRPLGFLFKVANSLGGFPFKVLNNDCTLFKLDNHAVTRLLLFLASVSAFSVGILAYNLYVLGGFIKYVDQNRKHGLSYMDTVAIGLIIFPHVIGTFAFIRSFFESEFQINASIFCDKISNLRGLPKIRQDQYAVIFKRTTYQSFMFLFLVTLS</sequence>
<keyword evidence="3" id="KW-1185">Reference proteome</keyword>
<keyword evidence="1" id="KW-1133">Transmembrane helix</keyword>
<comment type="caution">
    <text evidence="2">The sequence shown here is derived from an EMBL/GenBank/DDBJ whole genome shotgun (WGS) entry which is preliminary data.</text>
</comment>
<feature type="transmembrane region" description="Helical" evidence="1">
    <location>
        <begin position="58"/>
        <end position="80"/>
    </location>
</feature>
<name>A0A553NNX6_TIGCA</name>
<protein>
    <submittedName>
        <fullName evidence="2">Uncharacterized protein</fullName>
    </submittedName>
</protein>